<keyword evidence="4" id="KW-0808">Transferase</keyword>
<dbReference type="GO" id="GO:0008483">
    <property type="term" value="F:transaminase activity"/>
    <property type="evidence" value="ECO:0007669"/>
    <property type="project" value="UniProtKB-KW"/>
</dbReference>
<dbReference type="InterPro" id="IPR015424">
    <property type="entry name" value="PyrdxlP-dep_Trfase"/>
</dbReference>
<gene>
    <name evidence="4" type="ORF">EKG83_16895</name>
</gene>
<dbReference type="Gene3D" id="3.90.1150.10">
    <property type="entry name" value="Aspartate Aminotransferase, domain 1"/>
    <property type="match status" value="1"/>
</dbReference>
<dbReference type="AlphaFoldDB" id="A0A5Q0GZD6"/>
<evidence type="ECO:0000313" key="5">
    <source>
        <dbReference type="Proteomes" id="UP000325787"/>
    </source>
</evidence>
<dbReference type="InterPro" id="IPR000653">
    <property type="entry name" value="DegT/StrS_aminotransferase"/>
</dbReference>
<dbReference type="PANTHER" id="PTHR30244">
    <property type="entry name" value="TRANSAMINASE"/>
    <property type="match status" value="1"/>
</dbReference>
<dbReference type="KEGG" id="ssyi:EKG83_16895"/>
<dbReference type="Pfam" id="PF01041">
    <property type="entry name" value="DegT_DnrJ_EryC1"/>
    <property type="match status" value="1"/>
</dbReference>
<dbReference type="InterPro" id="IPR015422">
    <property type="entry name" value="PyrdxlP-dep_Trfase_small"/>
</dbReference>
<dbReference type="Proteomes" id="UP000325787">
    <property type="component" value="Chromosome"/>
</dbReference>
<evidence type="ECO:0000313" key="4">
    <source>
        <dbReference type="EMBL" id="QFZ18904.1"/>
    </source>
</evidence>
<evidence type="ECO:0000256" key="1">
    <source>
        <dbReference type="ARBA" id="ARBA00001933"/>
    </source>
</evidence>
<name>A0A5Q0GZD6_SACSY</name>
<accession>A0A5Q0GZD6</accession>
<evidence type="ECO:0000256" key="3">
    <source>
        <dbReference type="SAM" id="MobiDB-lite"/>
    </source>
</evidence>
<proteinExistence type="inferred from homology"/>
<dbReference type="InterPro" id="IPR015421">
    <property type="entry name" value="PyrdxlP-dep_Trfase_major"/>
</dbReference>
<keyword evidence="2" id="KW-0663">Pyridoxal phosphate</keyword>
<dbReference type="Gene3D" id="3.40.640.10">
    <property type="entry name" value="Type I PLP-dependent aspartate aminotransferase-like (Major domain)"/>
    <property type="match status" value="1"/>
</dbReference>
<dbReference type="GO" id="GO:0000271">
    <property type="term" value="P:polysaccharide biosynthetic process"/>
    <property type="evidence" value="ECO:0007669"/>
    <property type="project" value="TreeGrafter"/>
</dbReference>
<dbReference type="OrthoDB" id="5342089at2"/>
<reference evidence="5" key="1">
    <citation type="journal article" date="2021" name="Curr. Microbiol.">
        <title>Complete genome of nocamycin-producing strain Saccharothrix syringae NRRL B-16468 reveals the biosynthetic potential for secondary metabolites.</title>
        <authorList>
            <person name="Mo X."/>
            <person name="Yang S."/>
        </authorList>
    </citation>
    <scope>NUCLEOTIDE SEQUENCE [LARGE SCALE GENOMIC DNA]</scope>
    <source>
        <strain evidence="5">ATCC 51364 / DSM 43886 / JCM 6844 / KCTC 9398 / NBRC 14523 / NRRL B-16468 / INA 2240</strain>
    </source>
</reference>
<comment type="similarity">
    <text evidence="2">Belongs to the DegT/DnrJ/EryC1 family.</text>
</comment>
<dbReference type="SUPFAM" id="SSF53383">
    <property type="entry name" value="PLP-dependent transferases"/>
    <property type="match status" value="1"/>
</dbReference>
<keyword evidence="5" id="KW-1185">Reference proteome</keyword>
<evidence type="ECO:0000256" key="2">
    <source>
        <dbReference type="RuleBase" id="RU004508"/>
    </source>
</evidence>
<keyword evidence="4" id="KW-0032">Aminotransferase</keyword>
<sequence length="437" mass="48242">MSELAVLGGDPSIRVPRDDLFEWPILGREEEEAVLRTMRKPSYLDFETVPAFEKELTDWLGVEHVITESSGTHAVLGAMFACGVGAGDEVIVPTSTYWATCVQAFTLRASVVFADIDPLTMNIDPADVKRKITDRTKAIVVVHLLGYPVDMDAICAIARRHGVKVIEDASHAHGSLYKGRKVGTLGDIAAFSMCGKPLSIGEGGMIATNDTALHDRALAWGHNFRFHPGEVRDPDLLRFAGLPLGGVTSRMHNLSAAIGREQLRRFDERVEEIDAAMNLFWDLLEDVPGLVAHRPPRGSGSTMGGWYNPHGVYQPEKFNGLSVSRFVEAVRAEGFYAATRICIREPLHTHELFHSADVYREGRPTNRHASGNPPQRRGDLPVAESVKAFTVPPFRRYDKAVIEEYAAMFRKVAEHHKELIEGDRGDGSVVLDERGNG</sequence>
<organism evidence="4 5">
    <name type="scientific">Saccharothrix syringae</name>
    <name type="common">Nocardiopsis syringae</name>
    <dbReference type="NCBI Taxonomy" id="103733"/>
    <lineage>
        <taxon>Bacteria</taxon>
        <taxon>Bacillati</taxon>
        <taxon>Actinomycetota</taxon>
        <taxon>Actinomycetes</taxon>
        <taxon>Pseudonocardiales</taxon>
        <taxon>Pseudonocardiaceae</taxon>
        <taxon>Saccharothrix</taxon>
    </lineage>
</organism>
<dbReference type="CDD" id="cd00616">
    <property type="entry name" value="AHBA_syn"/>
    <property type="match status" value="1"/>
</dbReference>
<dbReference type="PANTHER" id="PTHR30244:SF34">
    <property type="entry name" value="DTDP-4-AMINO-4,6-DIDEOXYGALACTOSE TRANSAMINASE"/>
    <property type="match status" value="1"/>
</dbReference>
<dbReference type="RefSeq" id="WP_084716936.1">
    <property type="nucleotide sequence ID" value="NZ_CP034550.1"/>
</dbReference>
<dbReference type="EMBL" id="CP034550">
    <property type="protein sequence ID" value="QFZ18904.1"/>
    <property type="molecule type" value="Genomic_DNA"/>
</dbReference>
<protein>
    <submittedName>
        <fullName evidence="4">DegT/DnrJ/EryC1/StrS family aminotransferase</fullName>
    </submittedName>
</protein>
<dbReference type="GO" id="GO:0030170">
    <property type="term" value="F:pyridoxal phosphate binding"/>
    <property type="evidence" value="ECO:0007669"/>
    <property type="project" value="TreeGrafter"/>
</dbReference>
<comment type="cofactor">
    <cofactor evidence="1">
        <name>pyridoxal 5'-phosphate</name>
        <dbReference type="ChEBI" id="CHEBI:597326"/>
    </cofactor>
</comment>
<feature type="region of interest" description="Disordered" evidence="3">
    <location>
        <begin position="359"/>
        <end position="381"/>
    </location>
</feature>